<dbReference type="EMBL" id="CAJJDN010000017">
    <property type="protein sequence ID" value="CAD8063024.1"/>
    <property type="molecule type" value="Genomic_DNA"/>
</dbReference>
<reference evidence="1" key="1">
    <citation type="submission" date="2021-01" db="EMBL/GenBank/DDBJ databases">
        <authorList>
            <consortium name="Genoscope - CEA"/>
            <person name="William W."/>
        </authorList>
    </citation>
    <scope>NUCLEOTIDE SEQUENCE</scope>
</reference>
<keyword evidence="2" id="KW-1185">Reference proteome</keyword>
<name>A0A8S1LJA2_9CILI</name>
<gene>
    <name evidence="1" type="ORF">PSON_ATCC_30995.1.T0170198</name>
</gene>
<accession>A0A8S1LJA2</accession>
<dbReference type="Proteomes" id="UP000692954">
    <property type="component" value="Unassembled WGS sequence"/>
</dbReference>
<organism evidence="1 2">
    <name type="scientific">Paramecium sonneborni</name>
    <dbReference type="NCBI Taxonomy" id="65129"/>
    <lineage>
        <taxon>Eukaryota</taxon>
        <taxon>Sar</taxon>
        <taxon>Alveolata</taxon>
        <taxon>Ciliophora</taxon>
        <taxon>Intramacronucleata</taxon>
        <taxon>Oligohymenophorea</taxon>
        <taxon>Peniculida</taxon>
        <taxon>Parameciidae</taxon>
        <taxon>Paramecium</taxon>
    </lineage>
</organism>
<sequence length="147" mass="17360">MNNRNSLIKNYSQIPTFIKTLNNFKQVRIRSLKNLSIQPMPKKNIFTNFSKPNTKFNSPLKNKENFISNQNDLVINAIDSDSLHFSYSPSSCKKIQFQKQVFNRKFKQTFKLDKKTKELCNIYLERPKSKMSNPLVNQVNQLITRLR</sequence>
<comment type="caution">
    <text evidence="1">The sequence shown here is derived from an EMBL/GenBank/DDBJ whole genome shotgun (WGS) entry which is preliminary data.</text>
</comment>
<protein>
    <submittedName>
        <fullName evidence="1">Uncharacterized protein</fullName>
    </submittedName>
</protein>
<dbReference type="OrthoDB" id="287283at2759"/>
<dbReference type="AlphaFoldDB" id="A0A8S1LJA2"/>
<evidence type="ECO:0000313" key="2">
    <source>
        <dbReference type="Proteomes" id="UP000692954"/>
    </source>
</evidence>
<evidence type="ECO:0000313" key="1">
    <source>
        <dbReference type="EMBL" id="CAD8063024.1"/>
    </source>
</evidence>
<proteinExistence type="predicted"/>